<evidence type="ECO:0000259" key="3">
    <source>
        <dbReference type="Pfam" id="PF13203"/>
    </source>
</evidence>
<evidence type="ECO:0000313" key="5">
    <source>
        <dbReference type="Proteomes" id="UP001500064"/>
    </source>
</evidence>
<feature type="domain" description="VWA-like" evidence="2">
    <location>
        <begin position="332"/>
        <end position="456"/>
    </location>
</feature>
<proteinExistence type="predicted"/>
<sequence length="459" mass="49948">MSESLSPDLWKKWAAARVWAVARAPYLSGALLALDPIVVRGRLGGFPTDTAWHVYVGAQELERRSVPEVGSWLIHQTGHLLRDHARRYPGSDGRLERRNWNLATDAEINDDLTDLPLPPDAITPARLELPEGWPAERYHRALLDRTDTVRPQEGSCGNSHDEQPSERDPRIGPDERPAGRDHGSDRHDDGSDRQGPPADRTKGGDRPPPDRGNGDDRPPPDCGSGCDGQPRPWETDKPGLSATGARLTALDTARQIRERLDAHDDVPAGWLRWADQVLEPTINWRRHLSTTIRHGLAQAAGRVDYTYRTPSRRAAALPGVVLPSLHRPAPSVTVLIDTSGSVTESMLGQALAEVTGILRAVGVGRRRVTVISCDARAYRPQPLRRISDLRLGGGGGTDLRAGFTAALASGPPPDLIIALTDGRTPWPDRPPARSRVIVGLLNTGGQAPSWARTVQIGEA</sequence>
<protein>
    <submittedName>
        <fullName evidence="4">VWA-like domain-containing protein</fullName>
    </submittedName>
</protein>
<evidence type="ECO:0000256" key="1">
    <source>
        <dbReference type="SAM" id="MobiDB-lite"/>
    </source>
</evidence>
<dbReference type="InterPro" id="IPR025154">
    <property type="entry name" value="Put_metallopeptidase_dom"/>
</dbReference>
<name>A0ABN2FAE5_9ACTN</name>
<dbReference type="InterPro" id="IPR018698">
    <property type="entry name" value="VWA-like_dom"/>
</dbReference>
<dbReference type="Pfam" id="PF09967">
    <property type="entry name" value="DUF2201"/>
    <property type="match status" value="1"/>
</dbReference>
<feature type="compositionally biased region" description="Basic and acidic residues" evidence="1">
    <location>
        <begin position="199"/>
        <end position="219"/>
    </location>
</feature>
<gene>
    <name evidence="4" type="ORF">GCM10009733_038790</name>
</gene>
<comment type="caution">
    <text evidence="4">The sequence shown here is derived from an EMBL/GenBank/DDBJ whole genome shotgun (WGS) entry which is preliminary data.</text>
</comment>
<feature type="domain" description="Putative metallopeptidase" evidence="3">
    <location>
        <begin position="14"/>
        <end position="325"/>
    </location>
</feature>
<feature type="compositionally biased region" description="Basic and acidic residues" evidence="1">
    <location>
        <begin position="159"/>
        <end position="192"/>
    </location>
</feature>
<dbReference type="PANTHER" id="PTHR38730">
    <property type="entry name" value="SLL7028 PROTEIN"/>
    <property type="match status" value="1"/>
</dbReference>
<evidence type="ECO:0000259" key="2">
    <source>
        <dbReference type="Pfam" id="PF09967"/>
    </source>
</evidence>
<dbReference type="Gene3D" id="3.40.50.410">
    <property type="entry name" value="von Willebrand factor, type A domain"/>
    <property type="match status" value="1"/>
</dbReference>
<dbReference type="EMBL" id="BAAAMU010000025">
    <property type="protein sequence ID" value="GAA1637917.1"/>
    <property type="molecule type" value="Genomic_DNA"/>
</dbReference>
<dbReference type="InterPro" id="IPR036465">
    <property type="entry name" value="vWFA_dom_sf"/>
</dbReference>
<dbReference type="RefSeq" id="WP_346106547.1">
    <property type="nucleotide sequence ID" value="NZ_BAAAMU010000025.1"/>
</dbReference>
<reference evidence="4 5" key="1">
    <citation type="journal article" date="2019" name="Int. J. Syst. Evol. Microbiol.">
        <title>The Global Catalogue of Microorganisms (GCM) 10K type strain sequencing project: providing services to taxonomists for standard genome sequencing and annotation.</title>
        <authorList>
            <consortium name="The Broad Institute Genomics Platform"/>
            <consortium name="The Broad Institute Genome Sequencing Center for Infectious Disease"/>
            <person name="Wu L."/>
            <person name="Ma J."/>
        </authorList>
    </citation>
    <scope>NUCLEOTIDE SEQUENCE [LARGE SCALE GENOMIC DNA]</scope>
    <source>
        <strain evidence="4 5">JCM 13929</strain>
    </source>
</reference>
<evidence type="ECO:0000313" key="4">
    <source>
        <dbReference type="EMBL" id="GAA1637917.1"/>
    </source>
</evidence>
<dbReference type="SUPFAM" id="SSF53300">
    <property type="entry name" value="vWA-like"/>
    <property type="match status" value="1"/>
</dbReference>
<accession>A0ABN2FAE5</accession>
<dbReference type="CDD" id="cd00198">
    <property type="entry name" value="vWFA"/>
    <property type="match status" value="1"/>
</dbReference>
<feature type="region of interest" description="Disordered" evidence="1">
    <location>
        <begin position="145"/>
        <end position="244"/>
    </location>
</feature>
<keyword evidence="5" id="KW-1185">Reference proteome</keyword>
<dbReference type="Proteomes" id="UP001500064">
    <property type="component" value="Unassembled WGS sequence"/>
</dbReference>
<dbReference type="Pfam" id="PF13203">
    <property type="entry name" value="DUF2201_N"/>
    <property type="match status" value="1"/>
</dbReference>
<organism evidence="4 5">
    <name type="scientific">Nonomuraea maheshkhaliensis</name>
    <dbReference type="NCBI Taxonomy" id="419590"/>
    <lineage>
        <taxon>Bacteria</taxon>
        <taxon>Bacillati</taxon>
        <taxon>Actinomycetota</taxon>
        <taxon>Actinomycetes</taxon>
        <taxon>Streptosporangiales</taxon>
        <taxon>Streptosporangiaceae</taxon>
        <taxon>Nonomuraea</taxon>
    </lineage>
</organism>
<dbReference type="PANTHER" id="PTHR38730:SF1">
    <property type="entry name" value="SLL7028 PROTEIN"/>
    <property type="match status" value="1"/>
</dbReference>